<dbReference type="RefSeq" id="WP_193910812.1">
    <property type="nucleotide sequence ID" value="NZ_PRDL01000001.1"/>
</dbReference>
<keyword evidence="8 15" id="KW-0547">Nucleotide-binding</keyword>
<feature type="transmembrane region" description="Helical" evidence="15">
    <location>
        <begin position="221"/>
        <end position="239"/>
    </location>
</feature>
<evidence type="ECO:0000256" key="2">
    <source>
        <dbReference type="ARBA" id="ARBA00006024"/>
    </source>
</evidence>
<dbReference type="InterPro" id="IPR023214">
    <property type="entry name" value="HAD_sf"/>
</dbReference>
<keyword evidence="7 15" id="KW-0479">Metal-binding</keyword>
<dbReference type="GO" id="GO:0043682">
    <property type="term" value="F:P-type divalent copper transporter activity"/>
    <property type="evidence" value="ECO:0007669"/>
    <property type="project" value="TreeGrafter"/>
</dbReference>
<keyword evidence="9 15" id="KW-0067">ATP-binding</keyword>
<organism evidence="17 18">
    <name type="scientific">Cellvibrio polysaccharolyticus</name>
    <dbReference type="NCBI Taxonomy" id="2082724"/>
    <lineage>
        <taxon>Bacteria</taxon>
        <taxon>Pseudomonadati</taxon>
        <taxon>Pseudomonadota</taxon>
        <taxon>Gammaproteobacteria</taxon>
        <taxon>Cellvibrionales</taxon>
        <taxon>Cellvibrionaceae</taxon>
        <taxon>Cellvibrio</taxon>
    </lineage>
</organism>
<dbReference type="Pfam" id="PF00122">
    <property type="entry name" value="E1-E2_ATPase"/>
    <property type="match status" value="1"/>
</dbReference>
<dbReference type="CDD" id="cd02079">
    <property type="entry name" value="P-type_ATPase_HM"/>
    <property type="match status" value="1"/>
</dbReference>
<evidence type="ECO:0000256" key="15">
    <source>
        <dbReference type="RuleBase" id="RU362081"/>
    </source>
</evidence>
<keyword evidence="10" id="KW-0460">Magnesium</keyword>
<dbReference type="InterPro" id="IPR059000">
    <property type="entry name" value="ATPase_P-type_domA"/>
</dbReference>
<evidence type="ECO:0000256" key="3">
    <source>
        <dbReference type="ARBA" id="ARBA00022448"/>
    </source>
</evidence>
<feature type="domain" description="HMA" evidence="16">
    <location>
        <begin position="102"/>
        <end position="168"/>
    </location>
</feature>
<evidence type="ECO:0000256" key="4">
    <source>
        <dbReference type="ARBA" id="ARBA00022475"/>
    </source>
</evidence>
<feature type="transmembrane region" description="Helical" evidence="15">
    <location>
        <begin position="251"/>
        <end position="273"/>
    </location>
</feature>
<keyword evidence="4 15" id="KW-1003">Cell membrane</keyword>
<accession>A0A928YUU3</accession>
<dbReference type="EMBL" id="PRDL01000001">
    <property type="protein sequence ID" value="MBE8718332.1"/>
    <property type="molecule type" value="Genomic_DNA"/>
</dbReference>
<dbReference type="PRINTS" id="PR00119">
    <property type="entry name" value="CATATPASE"/>
</dbReference>
<dbReference type="InterPro" id="IPR036163">
    <property type="entry name" value="HMA_dom_sf"/>
</dbReference>
<dbReference type="PANTHER" id="PTHR43520:SF5">
    <property type="entry name" value="CATION-TRANSPORTING P-TYPE ATPASE-RELATED"/>
    <property type="match status" value="1"/>
</dbReference>
<sequence length="826" mass="88961">MSTADGPVAGQPCFHCGLPVPASPGFPVAINGKQEWMCCPGCQAVATAIVDGGLDNFYRFRTSVSARPEADGNTLNTHWSIYDLPEIQADFVTPLDDEQDIRQANLLLEGITCAACSWLIETHMKKQTGVRSVTINVTTHRCTLLWSGKEQNLSALMAALADIGYSPRPATDEQQQELVRKENRMALMRIGVAGFGMMQAMMVAVGMYTGASEFWVEFLRWQSLIAATPVILFSAQPFFKTAWRSLKAGQLVMDVPVALAMGLAYLGSLYATVRGTGEIYFESVSMFAFFLLLGRYIEMRARHKNRQAFGNLAQLMPLTACCLPSDNSHPSLTELNANTELQQVPLKLLRPGDRVLVRAGETFPCDGVVEDGQSSAVEAILTGESVPVAKQPGDQVIAGTLNNDSSLVVSVSATGAATRLSAIERLAAQASSEKPVQVTMADRIARFFIARLLVICVAVFAFWLWYDASRAFWVTLSVLVVTCPCALALAMPAALSAATANLRKRGFLIARGHVIESLTGINRVVFDKTGTLTRGQFVIQQQIALGSTGNADCLILASALELRANHPLSAAFDHQAALPEVQQFRQVTAAGVEGFIAGKHYRLGRPDFAAALYTTSPENSLPTLPDSEKTWLLLANTDEPLAWFGLADEIRPGAKALVQALRADGIAVALLSGDQSGAVAHLAAELGIDTFVAGASPDDKLSHLHTWQQQGDKVLMMGDGINDVPVLSGADVSVAMAAASDLAQTRADSVLLNDDLMVVHEAMVIARRTRRIIRQNLRFSLAYNIVALPLASAGWIAPWMAAIGMTASSLVVIFNSLRLSDNDQQK</sequence>
<dbReference type="CDD" id="cd00371">
    <property type="entry name" value="HMA"/>
    <property type="match status" value="1"/>
</dbReference>
<dbReference type="SFLD" id="SFLDG00002">
    <property type="entry name" value="C1.7:_P-type_atpase_like"/>
    <property type="match status" value="1"/>
</dbReference>
<feature type="transmembrane region" description="Helical" evidence="15">
    <location>
        <begin position="186"/>
        <end position="209"/>
    </location>
</feature>
<keyword evidence="3" id="KW-0813">Transport</keyword>
<dbReference type="InterPro" id="IPR006121">
    <property type="entry name" value="HMA_dom"/>
</dbReference>
<dbReference type="Gene3D" id="3.40.50.1000">
    <property type="entry name" value="HAD superfamily/HAD-like"/>
    <property type="match status" value="1"/>
</dbReference>
<dbReference type="InterPro" id="IPR018303">
    <property type="entry name" value="ATPase_P-typ_P_site"/>
</dbReference>
<feature type="transmembrane region" description="Helical" evidence="15">
    <location>
        <begin position="448"/>
        <end position="466"/>
    </location>
</feature>
<dbReference type="PRINTS" id="PR00943">
    <property type="entry name" value="CUATPASE"/>
</dbReference>
<dbReference type="PANTHER" id="PTHR43520">
    <property type="entry name" value="ATP7, ISOFORM B"/>
    <property type="match status" value="1"/>
</dbReference>
<keyword evidence="6 15" id="KW-0812">Transmembrane</keyword>
<dbReference type="GO" id="GO:0005886">
    <property type="term" value="C:plasma membrane"/>
    <property type="evidence" value="ECO:0007669"/>
    <property type="project" value="UniProtKB-SubCell"/>
</dbReference>
<dbReference type="NCBIfam" id="TIGR01494">
    <property type="entry name" value="ATPase_P-type"/>
    <property type="match status" value="1"/>
</dbReference>
<dbReference type="InterPro" id="IPR044492">
    <property type="entry name" value="P_typ_ATPase_HD_dom"/>
</dbReference>
<evidence type="ECO:0000256" key="7">
    <source>
        <dbReference type="ARBA" id="ARBA00022723"/>
    </source>
</evidence>
<proteinExistence type="inferred from homology"/>
<evidence type="ECO:0000256" key="11">
    <source>
        <dbReference type="ARBA" id="ARBA00022967"/>
    </source>
</evidence>
<feature type="transmembrane region" description="Helical" evidence="15">
    <location>
        <begin position="472"/>
        <end position="495"/>
    </location>
</feature>
<keyword evidence="14 15" id="KW-0472">Membrane</keyword>
<evidence type="ECO:0000313" key="18">
    <source>
        <dbReference type="Proteomes" id="UP000652567"/>
    </source>
</evidence>
<keyword evidence="12 15" id="KW-1133">Transmembrane helix</keyword>
<name>A0A928YUU3_9GAMM</name>
<evidence type="ECO:0000256" key="8">
    <source>
        <dbReference type="ARBA" id="ARBA00022741"/>
    </source>
</evidence>
<dbReference type="PROSITE" id="PS00154">
    <property type="entry name" value="ATPASE_E1_E2"/>
    <property type="match status" value="1"/>
</dbReference>
<dbReference type="Pfam" id="PF00702">
    <property type="entry name" value="Hydrolase"/>
    <property type="match status" value="1"/>
</dbReference>
<keyword evidence="18" id="KW-1185">Reference proteome</keyword>
<dbReference type="SUPFAM" id="SSF81665">
    <property type="entry name" value="Calcium ATPase, transmembrane domain M"/>
    <property type="match status" value="1"/>
</dbReference>
<dbReference type="NCBIfam" id="TIGR01511">
    <property type="entry name" value="ATPase-IB1_Cu"/>
    <property type="match status" value="1"/>
</dbReference>
<dbReference type="SFLD" id="SFLDF00027">
    <property type="entry name" value="p-type_atpase"/>
    <property type="match status" value="1"/>
</dbReference>
<evidence type="ECO:0000256" key="10">
    <source>
        <dbReference type="ARBA" id="ARBA00022842"/>
    </source>
</evidence>
<dbReference type="PROSITE" id="PS01229">
    <property type="entry name" value="COF_2"/>
    <property type="match status" value="1"/>
</dbReference>
<dbReference type="SFLD" id="SFLDS00003">
    <property type="entry name" value="Haloacid_Dehalogenase"/>
    <property type="match status" value="1"/>
</dbReference>
<dbReference type="SUPFAM" id="SSF81653">
    <property type="entry name" value="Calcium ATPase, transduction domain A"/>
    <property type="match status" value="1"/>
</dbReference>
<dbReference type="InterPro" id="IPR036412">
    <property type="entry name" value="HAD-like_sf"/>
</dbReference>
<dbReference type="AlphaFoldDB" id="A0A928YUU3"/>
<dbReference type="GO" id="GO:0005507">
    <property type="term" value="F:copper ion binding"/>
    <property type="evidence" value="ECO:0007669"/>
    <property type="project" value="TreeGrafter"/>
</dbReference>
<dbReference type="Gene3D" id="3.30.70.100">
    <property type="match status" value="1"/>
</dbReference>
<dbReference type="Gene3D" id="3.40.1110.10">
    <property type="entry name" value="Calcium-transporting ATPase, cytoplasmic domain N"/>
    <property type="match status" value="1"/>
</dbReference>
<keyword evidence="13" id="KW-0406">Ion transport</keyword>
<dbReference type="SUPFAM" id="SSF55008">
    <property type="entry name" value="HMA, heavy metal-associated domain"/>
    <property type="match status" value="1"/>
</dbReference>
<dbReference type="Pfam" id="PF12156">
    <property type="entry name" value="ATPase-cat_bd"/>
    <property type="match status" value="1"/>
</dbReference>
<evidence type="ECO:0000256" key="6">
    <source>
        <dbReference type="ARBA" id="ARBA00022692"/>
    </source>
</evidence>
<dbReference type="InterPro" id="IPR023298">
    <property type="entry name" value="ATPase_P-typ_TM_dom_sf"/>
</dbReference>
<comment type="subcellular location">
    <subcellularLocation>
        <location evidence="1">Cell membrane</location>
        <topology evidence="1">Multi-pass membrane protein</topology>
    </subcellularLocation>
</comment>
<dbReference type="Gene3D" id="2.70.150.10">
    <property type="entry name" value="Calcium-transporting ATPase, cytoplasmic transduction domain A"/>
    <property type="match status" value="1"/>
</dbReference>
<dbReference type="InterPro" id="IPR008250">
    <property type="entry name" value="ATPase_P-typ_transduc_dom_A_sf"/>
</dbReference>
<evidence type="ECO:0000256" key="1">
    <source>
        <dbReference type="ARBA" id="ARBA00004651"/>
    </source>
</evidence>
<feature type="transmembrane region" description="Helical" evidence="15">
    <location>
        <begin position="279"/>
        <end position="297"/>
    </location>
</feature>
<dbReference type="PROSITE" id="PS50846">
    <property type="entry name" value="HMA_2"/>
    <property type="match status" value="1"/>
</dbReference>
<dbReference type="Pfam" id="PF00403">
    <property type="entry name" value="HMA"/>
    <property type="match status" value="1"/>
</dbReference>
<evidence type="ECO:0000256" key="14">
    <source>
        <dbReference type="ARBA" id="ARBA00023136"/>
    </source>
</evidence>
<comment type="similarity">
    <text evidence="2 15">Belongs to the cation transport ATPase (P-type) (TC 3.A.3) family. Type IB subfamily.</text>
</comment>
<dbReference type="InterPro" id="IPR021993">
    <property type="entry name" value="ATPase-cat-bd"/>
</dbReference>
<dbReference type="NCBIfam" id="TIGR01525">
    <property type="entry name" value="ATPase-IB_hvy"/>
    <property type="match status" value="1"/>
</dbReference>
<reference evidence="17" key="1">
    <citation type="submission" date="2018-07" db="EMBL/GenBank/DDBJ databases">
        <title>Genome assembly of strain Ka43.</title>
        <authorList>
            <person name="Kukolya J."/>
            <person name="Nagy I."/>
            <person name="Horvath B."/>
            <person name="Toth A."/>
        </authorList>
    </citation>
    <scope>NUCLEOTIDE SEQUENCE</scope>
    <source>
        <strain evidence="17">KB43</strain>
    </source>
</reference>
<dbReference type="Proteomes" id="UP000652567">
    <property type="component" value="Unassembled WGS sequence"/>
</dbReference>
<dbReference type="GO" id="GO:0005524">
    <property type="term" value="F:ATP binding"/>
    <property type="evidence" value="ECO:0007669"/>
    <property type="project" value="UniProtKB-UniRule"/>
</dbReference>
<dbReference type="GO" id="GO:0016887">
    <property type="term" value="F:ATP hydrolysis activity"/>
    <property type="evidence" value="ECO:0007669"/>
    <property type="project" value="InterPro"/>
</dbReference>
<gene>
    <name evidence="17" type="ORF">C4F51_14145</name>
</gene>
<dbReference type="GO" id="GO:0055070">
    <property type="term" value="P:copper ion homeostasis"/>
    <property type="evidence" value="ECO:0007669"/>
    <property type="project" value="TreeGrafter"/>
</dbReference>
<evidence type="ECO:0000259" key="16">
    <source>
        <dbReference type="PROSITE" id="PS50846"/>
    </source>
</evidence>
<comment type="caution">
    <text evidence="17">The sequence shown here is derived from an EMBL/GenBank/DDBJ whole genome shotgun (WGS) entry which is preliminary data.</text>
</comment>
<dbReference type="InterPro" id="IPR001757">
    <property type="entry name" value="P_typ_ATPase"/>
</dbReference>
<dbReference type="InterPro" id="IPR027256">
    <property type="entry name" value="P-typ_ATPase_IB"/>
</dbReference>
<protein>
    <submittedName>
        <fullName evidence="17">Heavy metal translocating P-type ATPase</fullName>
    </submittedName>
</protein>
<dbReference type="SUPFAM" id="SSF56784">
    <property type="entry name" value="HAD-like"/>
    <property type="match status" value="1"/>
</dbReference>
<evidence type="ECO:0000256" key="13">
    <source>
        <dbReference type="ARBA" id="ARBA00023065"/>
    </source>
</evidence>
<feature type="transmembrane region" description="Helical" evidence="15">
    <location>
        <begin position="777"/>
        <end position="796"/>
    </location>
</feature>
<evidence type="ECO:0000256" key="5">
    <source>
        <dbReference type="ARBA" id="ARBA00022553"/>
    </source>
</evidence>
<keyword evidence="11" id="KW-1278">Translocase</keyword>
<evidence type="ECO:0000256" key="12">
    <source>
        <dbReference type="ARBA" id="ARBA00022989"/>
    </source>
</evidence>
<evidence type="ECO:0000313" key="17">
    <source>
        <dbReference type="EMBL" id="MBE8718332.1"/>
    </source>
</evidence>
<dbReference type="InterPro" id="IPR023299">
    <property type="entry name" value="ATPase_P-typ_cyto_dom_N"/>
</dbReference>
<keyword evidence="5" id="KW-0597">Phosphoprotein</keyword>
<evidence type="ECO:0000256" key="9">
    <source>
        <dbReference type="ARBA" id="ARBA00022840"/>
    </source>
</evidence>